<keyword evidence="10" id="KW-0694">RNA-binding</keyword>
<evidence type="ECO:0000256" key="11">
    <source>
        <dbReference type="ARBA" id="ARBA00022917"/>
    </source>
</evidence>
<keyword evidence="4" id="KW-0820">tRNA-binding</keyword>
<sequence>MAAGVQGCVRRFLRMPRNWHCSSFQARSAASLSSAHVRQMFLQFFQERHGHQVVPSASVRPRNDPGLLFVNAGMNQFKPIFLGTADPRSELKRYRRIVNTQKCVRAGGKHNDLEDVGRDVYHHTFFEMLGNWSFGDYFKEEACKMAWELLTQVYEIPKDQLYVTYFGGDASLGLSADEECRDIWLTLGVLPSHVLPFHLKDNFWEMGDTGPCGPCTEIHYDHIGGGRNAAVLVNQGSPDVVEIWNLVFIQYNREANGSLRHLPQHHVDTGMGLERLMTVLQNKRSNYDTDLFTPILDAIHKVMMSLVWFYVDFEVLLVLRQILRRAVRFSSEVLHAPPGFLASLVPVVGEILGDAYPELKKDPEKIMNIINENEAAFFSSLLQGRRVINRTLQKLNHSKVFPGKGLISPQPITARCQINGYPMVEVSFLQFQILVRKHQKWQMLHYRMTHLTIGKLLKLLIFLSAGEVAWSLYRNLGFPLDLIKLMLEEKGVQLDIATFDRLAQEHAEHNAKMQQQQQPQSAGKQLDVLSLAHLQQCNVPITDDSPKYDYNRGQDGKYVFKPCQATVLALYRDQTLQEEVSGKQHCGVLLDRTCFYAEQGGQASDQGYMMCGRQQDVLFPVESVQVFGGYVIHEVFVTETLKVGDQVHLFVDEAQRLASMRNHTATHLLNFALRQVLGDCTEQQGSSVTAEHLRFFVNTKVPIKTENLQEVESVVQEMIKRNETVYTGNAPLNQTSDVLGLRKLDTVYPDLVRVVSVGIPVEKVLAEDSKHAMNTSVELCCGVHLLQAGDVQDFTIISERQVVKGISHIVAVTEERARQAQNIGQFLAKEVDSLATQVKLGGASVNEAWRISKEVGRLTDRVDTTKMPQWQKRKLQATLKTLQQAANSAHRKMEVRLAAEKVQGLLTKYSNEPVIIDTIPAETPHVLMKAVKQLCNKVPGASVMLLSSQAAGQVFCACQVSKASAADWALAVCTQMGGKAEGSGVVAKGMAKTDDVQMVLAAAREYAKNVF</sequence>
<dbReference type="FunFam" id="3.30.980.10:FF:000004">
    <property type="entry name" value="Alanine--tRNA ligase, cytoplasmic"/>
    <property type="match status" value="1"/>
</dbReference>
<evidence type="ECO:0000256" key="10">
    <source>
        <dbReference type="ARBA" id="ARBA00022884"/>
    </source>
</evidence>
<dbReference type="Proteomes" id="UP000018936">
    <property type="component" value="Unassembled WGS sequence"/>
</dbReference>
<evidence type="ECO:0000256" key="13">
    <source>
        <dbReference type="ARBA" id="ARBA00048300"/>
    </source>
</evidence>
<evidence type="ECO:0000259" key="14">
    <source>
        <dbReference type="PROSITE" id="PS50860"/>
    </source>
</evidence>
<keyword evidence="9" id="KW-0067">ATP-binding</keyword>
<dbReference type="SUPFAM" id="SSF101353">
    <property type="entry name" value="Putative anticodon-binding domain of alanyl-tRNA synthetase (AlaRS)"/>
    <property type="match status" value="1"/>
</dbReference>
<dbReference type="PROSITE" id="PS50860">
    <property type="entry name" value="AA_TRNA_LIGASE_II_ALA"/>
    <property type="match status" value="1"/>
</dbReference>
<dbReference type="FunFam" id="3.30.930.10:FF:000011">
    <property type="entry name" value="Alanine--tRNA ligase, cytoplasmic"/>
    <property type="match status" value="1"/>
</dbReference>
<dbReference type="SUPFAM" id="SSF55186">
    <property type="entry name" value="ThrRS/AlaRS common domain"/>
    <property type="match status" value="1"/>
</dbReference>
<evidence type="ECO:0000256" key="6">
    <source>
        <dbReference type="ARBA" id="ARBA00022723"/>
    </source>
</evidence>
<dbReference type="PANTHER" id="PTHR11777">
    <property type="entry name" value="ALANYL-TRNA SYNTHETASE"/>
    <property type="match status" value="1"/>
</dbReference>
<dbReference type="Pfam" id="PF01411">
    <property type="entry name" value="tRNA-synt_2c"/>
    <property type="match status" value="3"/>
</dbReference>
<dbReference type="EC" id="6.1.1.7" evidence="2"/>
<evidence type="ECO:0000313" key="16">
    <source>
        <dbReference type="Proteomes" id="UP000018936"/>
    </source>
</evidence>
<evidence type="ECO:0000256" key="8">
    <source>
        <dbReference type="ARBA" id="ARBA00022833"/>
    </source>
</evidence>
<accession>V8P195</accession>
<dbReference type="GO" id="GO:0002161">
    <property type="term" value="F:aminoacyl-tRNA deacylase activity"/>
    <property type="evidence" value="ECO:0007669"/>
    <property type="project" value="TreeGrafter"/>
</dbReference>
<name>V8P195_OPHHA</name>
<organism evidence="15 16">
    <name type="scientific">Ophiophagus hannah</name>
    <name type="common">King cobra</name>
    <name type="synonym">Naja hannah</name>
    <dbReference type="NCBI Taxonomy" id="8665"/>
    <lineage>
        <taxon>Eukaryota</taxon>
        <taxon>Metazoa</taxon>
        <taxon>Chordata</taxon>
        <taxon>Craniata</taxon>
        <taxon>Vertebrata</taxon>
        <taxon>Euteleostomi</taxon>
        <taxon>Lepidosauria</taxon>
        <taxon>Squamata</taxon>
        <taxon>Bifurcata</taxon>
        <taxon>Unidentata</taxon>
        <taxon>Episquamata</taxon>
        <taxon>Toxicofera</taxon>
        <taxon>Serpentes</taxon>
        <taxon>Colubroidea</taxon>
        <taxon>Elapidae</taxon>
        <taxon>Elapinae</taxon>
        <taxon>Ophiophagus</taxon>
    </lineage>
</organism>
<dbReference type="InterPro" id="IPR002318">
    <property type="entry name" value="Ala-tRNA-lgiase_IIc"/>
</dbReference>
<dbReference type="EMBL" id="AZIM01001239">
    <property type="protein sequence ID" value="ETE67602.1"/>
    <property type="molecule type" value="Genomic_DNA"/>
</dbReference>
<comment type="catalytic activity">
    <reaction evidence="13">
        <text>tRNA(Ala) + L-alanine + ATP = L-alanyl-tRNA(Ala) + AMP + diphosphate</text>
        <dbReference type="Rhea" id="RHEA:12540"/>
        <dbReference type="Rhea" id="RHEA-COMP:9657"/>
        <dbReference type="Rhea" id="RHEA-COMP:9923"/>
        <dbReference type="ChEBI" id="CHEBI:30616"/>
        <dbReference type="ChEBI" id="CHEBI:33019"/>
        <dbReference type="ChEBI" id="CHEBI:57972"/>
        <dbReference type="ChEBI" id="CHEBI:78442"/>
        <dbReference type="ChEBI" id="CHEBI:78497"/>
        <dbReference type="ChEBI" id="CHEBI:456215"/>
        <dbReference type="EC" id="6.1.1.7"/>
    </reaction>
</comment>
<dbReference type="Gene3D" id="3.10.310.40">
    <property type="match status" value="1"/>
</dbReference>
<dbReference type="InterPro" id="IPR023033">
    <property type="entry name" value="Ala_tRNA_ligase_euk/bac"/>
</dbReference>
<keyword evidence="16" id="KW-1185">Reference proteome</keyword>
<evidence type="ECO:0000256" key="2">
    <source>
        <dbReference type="ARBA" id="ARBA00013168"/>
    </source>
</evidence>
<dbReference type="SMART" id="SM00863">
    <property type="entry name" value="tRNA_SAD"/>
    <property type="match status" value="1"/>
</dbReference>
<reference evidence="15 16" key="1">
    <citation type="journal article" date="2013" name="Proc. Natl. Acad. Sci. U.S.A.">
        <title>The king cobra genome reveals dynamic gene evolution and adaptation in the snake venom system.</title>
        <authorList>
            <person name="Vonk F.J."/>
            <person name="Casewell N.R."/>
            <person name="Henkel C.V."/>
            <person name="Heimberg A.M."/>
            <person name="Jansen H.J."/>
            <person name="McCleary R.J."/>
            <person name="Kerkkamp H.M."/>
            <person name="Vos R.A."/>
            <person name="Guerreiro I."/>
            <person name="Calvete J.J."/>
            <person name="Wuster W."/>
            <person name="Woods A.E."/>
            <person name="Logan J.M."/>
            <person name="Harrison R.A."/>
            <person name="Castoe T.A."/>
            <person name="de Koning A.P."/>
            <person name="Pollock D.D."/>
            <person name="Yandell M."/>
            <person name="Calderon D."/>
            <person name="Renjifo C."/>
            <person name="Currier R.B."/>
            <person name="Salgado D."/>
            <person name="Pla D."/>
            <person name="Sanz L."/>
            <person name="Hyder A.S."/>
            <person name="Ribeiro J.M."/>
            <person name="Arntzen J.W."/>
            <person name="van den Thillart G.E."/>
            <person name="Boetzer M."/>
            <person name="Pirovano W."/>
            <person name="Dirks R.P."/>
            <person name="Spaink H.P."/>
            <person name="Duboule D."/>
            <person name="McGlinn E."/>
            <person name="Kini R.M."/>
            <person name="Richardson M.K."/>
        </authorList>
    </citation>
    <scope>NUCLEOTIDE SEQUENCE</scope>
    <source>
        <tissue evidence="15">Blood</tissue>
    </source>
</reference>
<keyword evidence="5" id="KW-0436">Ligase</keyword>
<keyword evidence="11" id="KW-0648">Protein biosynthesis</keyword>
<keyword evidence="6" id="KW-0479">Metal-binding</keyword>
<evidence type="ECO:0000256" key="12">
    <source>
        <dbReference type="ARBA" id="ARBA00023146"/>
    </source>
</evidence>
<evidence type="ECO:0000256" key="5">
    <source>
        <dbReference type="ARBA" id="ARBA00022598"/>
    </source>
</evidence>
<dbReference type="Gene3D" id="3.30.980.10">
    <property type="entry name" value="Threonyl-trna Synthetase, Chain A, domain 2"/>
    <property type="match status" value="1"/>
</dbReference>
<dbReference type="InterPro" id="IPR045864">
    <property type="entry name" value="aa-tRNA-synth_II/BPL/LPL"/>
</dbReference>
<dbReference type="InterPro" id="IPR012947">
    <property type="entry name" value="tRNA_SAD"/>
</dbReference>
<dbReference type="InterPro" id="IPR050058">
    <property type="entry name" value="Ala-tRNA_ligase"/>
</dbReference>
<dbReference type="GO" id="GO:0005524">
    <property type="term" value="F:ATP binding"/>
    <property type="evidence" value="ECO:0007669"/>
    <property type="project" value="UniProtKB-KW"/>
</dbReference>
<comment type="caution">
    <text evidence="15">The sequence shown here is derived from an EMBL/GenBank/DDBJ whole genome shotgun (WGS) entry which is preliminary data.</text>
</comment>
<feature type="domain" description="Alanyl-transfer RNA synthetases family profile" evidence="14">
    <location>
        <begin position="32"/>
        <end position="823"/>
    </location>
</feature>
<evidence type="ECO:0000256" key="4">
    <source>
        <dbReference type="ARBA" id="ARBA00022555"/>
    </source>
</evidence>
<dbReference type="GO" id="GO:0046872">
    <property type="term" value="F:metal ion binding"/>
    <property type="evidence" value="ECO:0007669"/>
    <property type="project" value="UniProtKB-KW"/>
</dbReference>
<evidence type="ECO:0000256" key="9">
    <source>
        <dbReference type="ARBA" id="ARBA00022840"/>
    </source>
</evidence>
<dbReference type="Gene3D" id="2.40.30.130">
    <property type="match status" value="1"/>
</dbReference>
<protein>
    <recommendedName>
        <fullName evidence="3">Alanine--tRNA ligase</fullName>
        <ecNumber evidence="2">6.1.1.7</ecNumber>
    </recommendedName>
</protein>
<comment type="similarity">
    <text evidence="1">Belongs to the class-II aminoacyl-tRNA synthetase family. Alax-L subfamily.</text>
</comment>
<evidence type="ECO:0000256" key="7">
    <source>
        <dbReference type="ARBA" id="ARBA00022741"/>
    </source>
</evidence>
<dbReference type="HAMAP" id="MF_00036_B">
    <property type="entry name" value="Ala_tRNA_synth_B"/>
    <property type="match status" value="1"/>
</dbReference>
<dbReference type="SUPFAM" id="SSF55681">
    <property type="entry name" value="Class II aaRS and biotin synthetases"/>
    <property type="match status" value="1"/>
</dbReference>
<dbReference type="GO" id="GO:0004813">
    <property type="term" value="F:alanine-tRNA ligase activity"/>
    <property type="evidence" value="ECO:0007669"/>
    <property type="project" value="UniProtKB-EC"/>
</dbReference>
<keyword evidence="7" id="KW-0547">Nucleotide-binding</keyword>
<dbReference type="InterPro" id="IPR018165">
    <property type="entry name" value="Ala-tRNA-synth_IIc_core"/>
</dbReference>
<evidence type="ECO:0000256" key="1">
    <source>
        <dbReference type="ARBA" id="ARBA00008429"/>
    </source>
</evidence>
<dbReference type="InterPro" id="IPR018162">
    <property type="entry name" value="Ala-tRNA-ligase_IIc_anticod-bd"/>
</dbReference>
<dbReference type="CDD" id="cd00673">
    <property type="entry name" value="AlaRS_core"/>
    <property type="match status" value="1"/>
</dbReference>
<keyword evidence="12 15" id="KW-0030">Aminoacyl-tRNA synthetase</keyword>
<dbReference type="GO" id="GO:0000049">
    <property type="term" value="F:tRNA binding"/>
    <property type="evidence" value="ECO:0007669"/>
    <property type="project" value="UniProtKB-KW"/>
</dbReference>
<dbReference type="AlphaFoldDB" id="V8P195"/>
<evidence type="ECO:0000256" key="3">
    <source>
        <dbReference type="ARBA" id="ARBA00017959"/>
    </source>
</evidence>
<proteinExistence type="inferred from homology"/>
<dbReference type="Gene3D" id="3.30.930.10">
    <property type="entry name" value="Bira Bifunctional Protein, Domain 2"/>
    <property type="match status" value="1"/>
</dbReference>
<dbReference type="OrthoDB" id="2423964at2759"/>
<dbReference type="PRINTS" id="PR00980">
    <property type="entry name" value="TRNASYNTHALA"/>
</dbReference>
<gene>
    <name evidence="15" type="primary">AARS2</name>
    <name evidence="15" type="ORF">L345_06608</name>
</gene>
<evidence type="ECO:0000313" key="15">
    <source>
        <dbReference type="EMBL" id="ETE67602.1"/>
    </source>
</evidence>
<dbReference type="InterPro" id="IPR009000">
    <property type="entry name" value="Transl_B-barrel_sf"/>
</dbReference>
<dbReference type="SUPFAM" id="SSF50447">
    <property type="entry name" value="Translation proteins"/>
    <property type="match status" value="1"/>
</dbReference>
<feature type="non-terminal residue" evidence="15">
    <location>
        <position position="1"/>
    </location>
</feature>
<dbReference type="GO" id="GO:0005739">
    <property type="term" value="C:mitochondrion"/>
    <property type="evidence" value="ECO:0007669"/>
    <property type="project" value="TreeGrafter"/>
</dbReference>
<dbReference type="InterPro" id="IPR018163">
    <property type="entry name" value="Thr/Ala-tRNA-synth_IIc_edit"/>
</dbReference>
<keyword evidence="8" id="KW-0862">Zinc</keyword>
<dbReference type="PANTHER" id="PTHR11777:SF8">
    <property type="entry name" value="ALANINE--TRNA LIGASE, MITOCHONDRIAL"/>
    <property type="match status" value="1"/>
</dbReference>
<dbReference type="InterPro" id="IPR018164">
    <property type="entry name" value="Ala-tRNA-synth_IIc_N"/>
</dbReference>
<dbReference type="GO" id="GO:0006419">
    <property type="term" value="P:alanyl-tRNA aminoacylation"/>
    <property type="evidence" value="ECO:0007669"/>
    <property type="project" value="InterPro"/>
</dbReference>